<name>T0JVD8_COLGC</name>
<gene>
    <name evidence="1" type="ORF">CGLO_13940</name>
</gene>
<comment type="caution">
    <text evidence="1">The sequence shown here is derived from an EMBL/GenBank/DDBJ whole genome shotgun (WGS) entry which is preliminary data.</text>
</comment>
<dbReference type="HOGENOM" id="CLU_3430952_0_0_1"/>
<evidence type="ECO:0000313" key="2">
    <source>
        <dbReference type="Proteomes" id="UP000015530"/>
    </source>
</evidence>
<accession>T0JVD8</accession>
<dbReference type="Proteomes" id="UP000015530">
    <property type="component" value="Unassembled WGS sequence"/>
</dbReference>
<evidence type="ECO:0000313" key="1">
    <source>
        <dbReference type="EMBL" id="EQB46972.1"/>
    </source>
</evidence>
<reference evidence="2" key="1">
    <citation type="journal article" date="2013" name="Mol. Plant Microbe Interact.">
        <title>Global aspects of pacC regulation of pathogenicity genes in Colletotrichum gloeosporioides as revealed by transcriptome analysis.</title>
        <authorList>
            <person name="Alkan N."/>
            <person name="Meng X."/>
            <person name="Friedlander G."/>
            <person name="Reuveni E."/>
            <person name="Sukno S."/>
            <person name="Sherman A."/>
            <person name="Thon M."/>
            <person name="Fluhr R."/>
            <person name="Prusky D."/>
        </authorList>
    </citation>
    <scope>NUCLEOTIDE SEQUENCE [LARGE SCALE GENOMIC DNA]</scope>
    <source>
        <strain evidence="2">Cg-14</strain>
    </source>
</reference>
<dbReference type="EMBL" id="AMYD01003176">
    <property type="protein sequence ID" value="EQB46972.1"/>
    <property type="molecule type" value="Genomic_DNA"/>
</dbReference>
<dbReference type="AlphaFoldDB" id="T0JVD8"/>
<sequence length="18" mass="2181">MEQTVDKPLQQNCFKESR</sequence>
<organism evidence="1 2">
    <name type="scientific">Colletotrichum gloeosporioides (strain Cg-14)</name>
    <name type="common">Anthracnose fungus</name>
    <name type="synonym">Glomerella cingulata</name>
    <dbReference type="NCBI Taxonomy" id="1237896"/>
    <lineage>
        <taxon>Eukaryota</taxon>
        <taxon>Fungi</taxon>
        <taxon>Dikarya</taxon>
        <taxon>Ascomycota</taxon>
        <taxon>Pezizomycotina</taxon>
        <taxon>Sordariomycetes</taxon>
        <taxon>Hypocreomycetidae</taxon>
        <taxon>Glomerellales</taxon>
        <taxon>Glomerellaceae</taxon>
        <taxon>Colletotrichum</taxon>
        <taxon>Colletotrichum gloeosporioides species complex</taxon>
    </lineage>
</organism>
<protein>
    <submittedName>
        <fullName evidence="1">Uncharacterized protein</fullName>
    </submittedName>
</protein>
<proteinExistence type="predicted"/>